<dbReference type="GO" id="GO:0016298">
    <property type="term" value="F:lipase activity"/>
    <property type="evidence" value="ECO:0007669"/>
    <property type="project" value="InterPro"/>
</dbReference>
<name>A0AA41RSF6_PAPNU</name>
<gene>
    <name evidence="2" type="ORF">MKW94_029615</name>
</gene>
<dbReference type="InterPro" id="IPR019363">
    <property type="entry name" value="LDAH"/>
</dbReference>
<sequence length="107" mass="12012">MLRLLHFSSSPSSFSSVKRYYCSNTKMVGERLLSKERKQASLRLCNVSSHMTELLELRAEKPSLHVVIIPGNPGVVQFYEQFVEAVYELLDGCASVTAIGHISHTKK</sequence>
<reference evidence="2" key="1">
    <citation type="submission" date="2022-03" db="EMBL/GenBank/DDBJ databases">
        <title>A functionally conserved STORR gene fusion in Papaver species that diverged 16.8 million years ago.</title>
        <authorList>
            <person name="Catania T."/>
        </authorList>
    </citation>
    <scope>NUCLEOTIDE SEQUENCE</scope>
    <source>
        <strain evidence="2">S-191538</strain>
    </source>
</reference>
<evidence type="ECO:0000256" key="1">
    <source>
        <dbReference type="ARBA" id="ARBA00022801"/>
    </source>
</evidence>
<dbReference type="PANTHER" id="PTHR13390:SF0">
    <property type="entry name" value="LIPID DROPLET-ASSOCIATED HYDROLASE"/>
    <property type="match status" value="1"/>
</dbReference>
<protein>
    <submittedName>
        <fullName evidence="2">Uncharacterized protein</fullName>
    </submittedName>
</protein>
<dbReference type="PANTHER" id="PTHR13390">
    <property type="entry name" value="LIPASE"/>
    <property type="match status" value="1"/>
</dbReference>
<dbReference type="Proteomes" id="UP001177140">
    <property type="component" value="Unassembled WGS sequence"/>
</dbReference>
<accession>A0AA41RSF6</accession>
<feature type="non-terminal residue" evidence="2">
    <location>
        <position position="107"/>
    </location>
</feature>
<evidence type="ECO:0000313" key="2">
    <source>
        <dbReference type="EMBL" id="MCL7023219.1"/>
    </source>
</evidence>
<comment type="caution">
    <text evidence="2">The sequence shown here is derived from an EMBL/GenBank/DDBJ whole genome shotgun (WGS) entry which is preliminary data.</text>
</comment>
<dbReference type="EMBL" id="JAJJMA010019898">
    <property type="protein sequence ID" value="MCL7023219.1"/>
    <property type="molecule type" value="Genomic_DNA"/>
</dbReference>
<keyword evidence="3" id="KW-1185">Reference proteome</keyword>
<organism evidence="2 3">
    <name type="scientific">Papaver nudicaule</name>
    <name type="common">Iceland poppy</name>
    <dbReference type="NCBI Taxonomy" id="74823"/>
    <lineage>
        <taxon>Eukaryota</taxon>
        <taxon>Viridiplantae</taxon>
        <taxon>Streptophyta</taxon>
        <taxon>Embryophyta</taxon>
        <taxon>Tracheophyta</taxon>
        <taxon>Spermatophyta</taxon>
        <taxon>Magnoliopsida</taxon>
        <taxon>Ranunculales</taxon>
        <taxon>Papaveraceae</taxon>
        <taxon>Papaveroideae</taxon>
        <taxon>Papaver</taxon>
    </lineage>
</organism>
<dbReference type="Pfam" id="PF10230">
    <property type="entry name" value="LIDHydrolase"/>
    <property type="match status" value="1"/>
</dbReference>
<evidence type="ECO:0000313" key="3">
    <source>
        <dbReference type="Proteomes" id="UP001177140"/>
    </source>
</evidence>
<proteinExistence type="predicted"/>
<dbReference type="AlphaFoldDB" id="A0AA41RSF6"/>
<dbReference type="GO" id="GO:0019915">
    <property type="term" value="P:lipid storage"/>
    <property type="evidence" value="ECO:0007669"/>
    <property type="project" value="InterPro"/>
</dbReference>
<keyword evidence="1" id="KW-0378">Hydrolase</keyword>
<dbReference type="GO" id="GO:0005811">
    <property type="term" value="C:lipid droplet"/>
    <property type="evidence" value="ECO:0007669"/>
    <property type="project" value="InterPro"/>
</dbReference>